<evidence type="ECO:0000256" key="5">
    <source>
        <dbReference type="ARBA" id="ARBA00023204"/>
    </source>
</evidence>
<dbReference type="GO" id="GO:0006260">
    <property type="term" value="P:DNA replication"/>
    <property type="evidence" value="ECO:0007669"/>
    <property type="project" value="InterPro"/>
</dbReference>
<dbReference type="EMBL" id="BTCM01000003">
    <property type="protein sequence ID" value="GMK56448.1"/>
    <property type="molecule type" value="Genomic_DNA"/>
</dbReference>
<feature type="region of interest" description="Disordered" evidence="8">
    <location>
        <begin position="1"/>
        <end position="66"/>
    </location>
</feature>
<reference evidence="9" key="1">
    <citation type="journal article" date="2023" name="BMC Genomics">
        <title>Chromosome-level genome assemblies of Cutaneotrichosporon spp. (Trichosporonales, Basidiomycota) reveal imbalanced evolution between nucleotide sequences and chromosome synteny.</title>
        <authorList>
            <person name="Kobayashi Y."/>
            <person name="Kayamori A."/>
            <person name="Aoki K."/>
            <person name="Shiwa Y."/>
            <person name="Matsutani M."/>
            <person name="Fujita N."/>
            <person name="Sugita T."/>
            <person name="Iwasaki W."/>
            <person name="Tanaka N."/>
            <person name="Takashima M."/>
        </authorList>
    </citation>
    <scope>NUCLEOTIDE SEQUENCE</scope>
    <source>
        <strain evidence="9">HIS016</strain>
    </source>
</reference>
<protein>
    <recommendedName>
        <fullName evidence="7">Structure-specific endonuclease subunit SLX4</fullName>
    </recommendedName>
</protein>
<dbReference type="GO" id="GO:0006310">
    <property type="term" value="P:DNA recombination"/>
    <property type="evidence" value="ECO:0007669"/>
    <property type="project" value="UniProtKB-KW"/>
</dbReference>
<keyword evidence="10" id="KW-1185">Reference proteome</keyword>
<proteinExistence type="inferred from homology"/>
<name>A0AAD3TTR1_9TREE</name>
<evidence type="ECO:0000256" key="7">
    <source>
        <dbReference type="ARBA" id="ARBA00029496"/>
    </source>
</evidence>
<reference evidence="9" key="2">
    <citation type="submission" date="2023-06" db="EMBL/GenBank/DDBJ databases">
        <authorList>
            <person name="Kobayashi Y."/>
            <person name="Kayamori A."/>
            <person name="Aoki K."/>
            <person name="Shiwa Y."/>
            <person name="Fujita N."/>
            <person name="Sugita T."/>
            <person name="Iwasaki W."/>
            <person name="Tanaka N."/>
            <person name="Takashima M."/>
        </authorList>
    </citation>
    <scope>NUCLEOTIDE SEQUENCE</scope>
    <source>
        <strain evidence="9">HIS016</strain>
    </source>
</reference>
<feature type="compositionally biased region" description="Basic residues" evidence="8">
    <location>
        <begin position="46"/>
        <end position="55"/>
    </location>
</feature>
<comment type="subcellular location">
    <subcellularLocation>
        <location evidence="1">Nucleus</location>
    </subcellularLocation>
</comment>
<dbReference type="Proteomes" id="UP001222932">
    <property type="component" value="Unassembled WGS sequence"/>
</dbReference>
<evidence type="ECO:0000256" key="8">
    <source>
        <dbReference type="SAM" id="MobiDB-lite"/>
    </source>
</evidence>
<feature type="compositionally biased region" description="Low complexity" evidence="8">
    <location>
        <begin position="96"/>
        <end position="114"/>
    </location>
</feature>
<comment type="caution">
    <text evidence="9">The sequence shown here is derived from an EMBL/GenBank/DDBJ whole genome shotgun (WGS) entry which is preliminary data.</text>
</comment>
<keyword evidence="4" id="KW-0233">DNA recombination</keyword>
<dbReference type="InterPro" id="IPR018574">
    <property type="entry name" value="Structure-sp_endonuc_su_Slx4"/>
</dbReference>
<dbReference type="AlphaFoldDB" id="A0AAD3TTR1"/>
<feature type="region of interest" description="Disordered" evidence="8">
    <location>
        <begin position="92"/>
        <end position="114"/>
    </location>
</feature>
<keyword evidence="6" id="KW-0539">Nucleus</keyword>
<evidence type="ECO:0000313" key="10">
    <source>
        <dbReference type="Proteomes" id="UP001222932"/>
    </source>
</evidence>
<evidence type="ECO:0000256" key="2">
    <source>
        <dbReference type="ARBA" id="ARBA00006661"/>
    </source>
</evidence>
<accession>A0AAD3TTR1</accession>
<gene>
    <name evidence="9" type="ORF">CspeluHIS016_0302880</name>
</gene>
<keyword evidence="3" id="KW-0227">DNA damage</keyword>
<evidence type="ECO:0000256" key="4">
    <source>
        <dbReference type="ARBA" id="ARBA00023172"/>
    </source>
</evidence>
<feature type="compositionally biased region" description="Low complexity" evidence="8">
    <location>
        <begin position="24"/>
        <end position="34"/>
    </location>
</feature>
<evidence type="ECO:0000256" key="6">
    <source>
        <dbReference type="ARBA" id="ARBA00023242"/>
    </source>
</evidence>
<dbReference type="Pfam" id="PF09494">
    <property type="entry name" value="Slx4"/>
    <property type="match status" value="1"/>
</dbReference>
<evidence type="ECO:0000256" key="1">
    <source>
        <dbReference type="ARBA" id="ARBA00004123"/>
    </source>
</evidence>
<dbReference type="GO" id="GO:0033557">
    <property type="term" value="C:Slx1-Slx4 complex"/>
    <property type="evidence" value="ECO:0007669"/>
    <property type="project" value="InterPro"/>
</dbReference>
<feature type="region of interest" description="Disordered" evidence="8">
    <location>
        <begin position="325"/>
        <end position="347"/>
    </location>
</feature>
<dbReference type="GO" id="GO:0006281">
    <property type="term" value="P:DNA repair"/>
    <property type="evidence" value="ECO:0007669"/>
    <property type="project" value="UniProtKB-KW"/>
</dbReference>
<evidence type="ECO:0000256" key="3">
    <source>
        <dbReference type="ARBA" id="ARBA00022763"/>
    </source>
</evidence>
<evidence type="ECO:0000313" key="9">
    <source>
        <dbReference type="EMBL" id="GMK56448.1"/>
    </source>
</evidence>
<sequence length="499" mass="55148">MRHHVLVDDSDSDEPIALGPPPSVAARRVGSSSSLPLAGPAGPSRSAKRGRRKKHMTPDDDNEDDEVEFVREETVCQLTNRFAFNGTRSLYKKRSTTSTTSAPTSSVGSTSSSSTLIATPFLSCTPREPLPVPEWLPRTAILKELTKCVLCQRDFKKAESGAARWRHLSTCSPPAFRPPNPPPDLETLISAALEGPVEELTLLRRRTNAAAAADGLMTSFPDLVPKPKRVLRNTTREVIDLCSPSPSPPRDDSPVDWDYGDGAVLEFDPGPDWANNLVVDSDSAVPTVSSRDTSHELSDIEWGRDAVLVWGNGEYDDGEVRFVEQDQEDEEGDEGEEDKDDAGDEELGEDEYEVHDIDVSDDEAPTGNSNNLPDYSSWDIPKLQHLVQGYGYRPSKDRKVLVKLATDLHPPQSTAANDEEDDGLADPSLDTLFYNLLTSDDSLYARILRYEPLPFDELVSRVLAAGVSTRGWRPRLKRFLDLKGVTYFTADPTAPRRRY</sequence>
<keyword evidence="5" id="KW-0234">DNA repair</keyword>
<organism evidence="9 10">
    <name type="scientific">Cutaneotrichosporon spelunceum</name>
    <dbReference type="NCBI Taxonomy" id="1672016"/>
    <lineage>
        <taxon>Eukaryota</taxon>
        <taxon>Fungi</taxon>
        <taxon>Dikarya</taxon>
        <taxon>Basidiomycota</taxon>
        <taxon>Agaricomycotina</taxon>
        <taxon>Tremellomycetes</taxon>
        <taxon>Trichosporonales</taxon>
        <taxon>Trichosporonaceae</taxon>
        <taxon>Cutaneotrichosporon</taxon>
    </lineage>
</organism>
<comment type="similarity">
    <text evidence="2">Belongs to the SLX4 family.</text>
</comment>